<dbReference type="EMBL" id="BAAARK010000075">
    <property type="protein sequence ID" value="GAA2694624.1"/>
    <property type="molecule type" value="Genomic_DNA"/>
</dbReference>
<accession>A0ABP6FM07</accession>
<dbReference type="Proteomes" id="UP001500994">
    <property type="component" value="Unassembled WGS sequence"/>
</dbReference>
<sequence length="77" mass="8463">MSGLWRAALTALNQPEATLGRDRLLALCTAEIAHAHPTHQEPVAVADVQRIALTEFSLLLDEAHAPTALAQRRNNKW</sequence>
<organism evidence="1 2">
    <name type="scientific">Streptomyces lunalinharesii</name>
    <dbReference type="NCBI Taxonomy" id="333384"/>
    <lineage>
        <taxon>Bacteria</taxon>
        <taxon>Bacillati</taxon>
        <taxon>Actinomycetota</taxon>
        <taxon>Actinomycetes</taxon>
        <taxon>Kitasatosporales</taxon>
        <taxon>Streptomycetaceae</taxon>
        <taxon>Streptomyces</taxon>
    </lineage>
</organism>
<reference evidence="2" key="1">
    <citation type="journal article" date="2019" name="Int. J. Syst. Evol. Microbiol.">
        <title>The Global Catalogue of Microorganisms (GCM) 10K type strain sequencing project: providing services to taxonomists for standard genome sequencing and annotation.</title>
        <authorList>
            <consortium name="The Broad Institute Genomics Platform"/>
            <consortium name="The Broad Institute Genome Sequencing Center for Infectious Disease"/>
            <person name="Wu L."/>
            <person name="Ma J."/>
        </authorList>
    </citation>
    <scope>NUCLEOTIDE SEQUENCE [LARGE SCALE GENOMIC DNA]</scope>
    <source>
        <strain evidence="2">JCM 16374</strain>
    </source>
</reference>
<proteinExistence type="predicted"/>
<comment type="caution">
    <text evidence="1">The sequence shown here is derived from an EMBL/GenBank/DDBJ whole genome shotgun (WGS) entry which is preliminary data.</text>
</comment>
<gene>
    <name evidence="1" type="ORF">GCM10009864_81820</name>
</gene>
<protein>
    <submittedName>
        <fullName evidence="1">Uncharacterized protein</fullName>
    </submittedName>
</protein>
<evidence type="ECO:0000313" key="2">
    <source>
        <dbReference type="Proteomes" id="UP001500994"/>
    </source>
</evidence>
<keyword evidence="2" id="KW-1185">Reference proteome</keyword>
<dbReference type="RefSeq" id="WP_344585157.1">
    <property type="nucleotide sequence ID" value="NZ_BAAARK010000075.1"/>
</dbReference>
<evidence type="ECO:0000313" key="1">
    <source>
        <dbReference type="EMBL" id="GAA2694624.1"/>
    </source>
</evidence>
<name>A0ABP6FM07_9ACTN</name>